<name>A0A9Q0LKQ7_ANAIG</name>
<gene>
    <name evidence="5" type="ORF">M0811_08875</name>
</gene>
<dbReference type="PANTHER" id="PTHR14742">
    <property type="entry name" value="RIBONUCLEASE P SUBUNIT P21"/>
    <property type="match status" value="1"/>
</dbReference>
<evidence type="ECO:0000256" key="3">
    <source>
        <dbReference type="ARBA" id="ARBA00022833"/>
    </source>
</evidence>
<keyword evidence="1" id="KW-0819">tRNA processing</keyword>
<dbReference type="EMBL" id="JAPDFW010000076">
    <property type="protein sequence ID" value="KAJ5073193.1"/>
    <property type="molecule type" value="Genomic_DNA"/>
</dbReference>
<dbReference type="Pfam" id="PF04032">
    <property type="entry name" value="Rpr2"/>
    <property type="match status" value="1"/>
</dbReference>
<dbReference type="GO" id="GO:0046872">
    <property type="term" value="F:metal ion binding"/>
    <property type="evidence" value="ECO:0007669"/>
    <property type="project" value="UniProtKB-KW"/>
</dbReference>
<dbReference type="OrthoDB" id="128536at2759"/>
<evidence type="ECO:0000256" key="4">
    <source>
        <dbReference type="ARBA" id="ARBA00038402"/>
    </source>
</evidence>
<accession>A0A9Q0LKQ7</accession>
<dbReference type="GO" id="GO:0008033">
    <property type="term" value="P:tRNA processing"/>
    <property type="evidence" value="ECO:0007669"/>
    <property type="project" value="UniProtKB-KW"/>
</dbReference>
<dbReference type="Proteomes" id="UP001149090">
    <property type="component" value="Unassembled WGS sequence"/>
</dbReference>
<keyword evidence="3" id="KW-0862">Zinc</keyword>
<organism evidence="5 6">
    <name type="scientific">Anaeramoeba ignava</name>
    <name type="common">Anaerobic marine amoeba</name>
    <dbReference type="NCBI Taxonomy" id="1746090"/>
    <lineage>
        <taxon>Eukaryota</taxon>
        <taxon>Metamonada</taxon>
        <taxon>Anaeramoebidae</taxon>
        <taxon>Anaeramoeba</taxon>
    </lineage>
</organism>
<evidence type="ECO:0000313" key="5">
    <source>
        <dbReference type="EMBL" id="KAJ5073193.1"/>
    </source>
</evidence>
<proteinExistence type="inferred from homology"/>
<evidence type="ECO:0000256" key="1">
    <source>
        <dbReference type="ARBA" id="ARBA00022694"/>
    </source>
</evidence>
<keyword evidence="2" id="KW-0479">Metal-binding</keyword>
<reference evidence="5" key="1">
    <citation type="submission" date="2022-10" db="EMBL/GenBank/DDBJ databases">
        <title>Novel sulphate-reducing endosymbionts in the free-living metamonad Anaeramoeba.</title>
        <authorList>
            <person name="Jerlstrom-Hultqvist J."/>
            <person name="Cepicka I."/>
            <person name="Gallot-Lavallee L."/>
            <person name="Salas-Leiva D."/>
            <person name="Curtis B.A."/>
            <person name="Zahonova K."/>
            <person name="Pipaliya S."/>
            <person name="Dacks J."/>
            <person name="Roger A.J."/>
        </authorList>
    </citation>
    <scope>NUCLEOTIDE SEQUENCE</scope>
    <source>
        <strain evidence="5">BMAN</strain>
    </source>
</reference>
<keyword evidence="6" id="KW-1185">Reference proteome</keyword>
<comment type="caution">
    <text evidence="5">The sequence shown here is derived from an EMBL/GenBank/DDBJ whole genome shotgun (WGS) entry which is preliminary data.</text>
</comment>
<evidence type="ECO:0000313" key="6">
    <source>
        <dbReference type="Proteomes" id="UP001149090"/>
    </source>
</evidence>
<dbReference type="AlphaFoldDB" id="A0A9Q0LKQ7"/>
<dbReference type="GO" id="GO:0005655">
    <property type="term" value="C:nucleolar ribonuclease P complex"/>
    <property type="evidence" value="ECO:0007669"/>
    <property type="project" value="TreeGrafter"/>
</dbReference>
<sequence length="168" mass="19873">MNKNQNQEINPKNIRDRDAYLRMNFLLQASHIVLQPKTKKKAKKSLKKSLKKDENNFNLSRFYISEMKQISRKKVIRISPEVKMLFCKNCNSLLIPGKTSTQRIQHLRQTHVIIRCNLCGFVKRFIVKKDNTQNTSVLETQKTNENVEKDDSIIEMNENEINFDFDKK</sequence>
<dbReference type="InterPro" id="IPR007175">
    <property type="entry name" value="Rpr2/Snm1/Rpp21"/>
</dbReference>
<evidence type="ECO:0000256" key="2">
    <source>
        <dbReference type="ARBA" id="ARBA00022723"/>
    </source>
</evidence>
<dbReference type="PANTHER" id="PTHR14742:SF0">
    <property type="entry name" value="RIBONUCLEASE P PROTEIN SUBUNIT P21"/>
    <property type="match status" value="1"/>
</dbReference>
<protein>
    <submittedName>
        <fullName evidence="5">Ribonuclease p protein subunit p21</fullName>
    </submittedName>
</protein>
<dbReference type="OMA" id="CKSKRRY"/>
<comment type="similarity">
    <text evidence="4">Belongs to the eukaryotic/archaeal RNase P protein component 4 family.</text>
</comment>
<dbReference type="Gene3D" id="6.20.50.20">
    <property type="match status" value="1"/>
</dbReference>